<organism evidence="2 3">
    <name type="scientific">Nitratireductor mangrovi</name>
    <dbReference type="NCBI Taxonomy" id="2599600"/>
    <lineage>
        <taxon>Bacteria</taxon>
        <taxon>Pseudomonadati</taxon>
        <taxon>Pseudomonadota</taxon>
        <taxon>Alphaproteobacteria</taxon>
        <taxon>Hyphomicrobiales</taxon>
        <taxon>Phyllobacteriaceae</taxon>
        <taxon>Nitratireductor</taxon>
    </lineage>
</organism>
<dbReference type="OrthoDB" id="7871245at2"/>
<gene>
    <name evidence="2" type="ORF">FQ775_20450</name>
</gene>
<feature type="signal peptide" evidence="1">
    <location>
        <begin position="1"/>
        <end position="24"/>
    </location>
</feature>
<dbReference type="KEGG" id="niy:FQ775_20450"/>
<accession>A0A5B8L3I4</accession>
<keyword evidence="3" id="KW-1185">Reference proteome</keyword>
<protein>
    <submittedName>
        <fullName evidence="2">Uncharacterized protein</fullName>
    </submittedName>
</protein>
<feature type="chain" id="PRO_5022714026" evidence="1">
    <location>
        <begin position="25"/>
        <end position="111"/>
    </location>
</feature>
<keyword evidence="1" id="KW-0732">Signal</keyword>
<sequence length="111" mass="11819">MFLAGKSSAIASMLFLAGAAGALAHDALPTAAQPQGWTYPFACCSGYDCRMVPTRQVSERPEGYVIASTGEIVGYADKRVRNSPDGDFHWCSVAGKNDGKTICLFVPPRAF</sequence>
<proteinExistence type="predicted"/>
<dbReference type="EMBL" id="CP042301">
    <property type="protein sequence ID" value="QDZ02551.1"/>
    <property type="molecule type" value="Genomic_DNA"/>
</dbReference>
<name>A0A5B8L3I4_9HYPH</name>
<dbReference type="RefSeq" id="WP_146301188.1">
    <property type="nucleotide sequence ID" value="NZ_CP042301.2"/>
</dbReference>
<dbReference type="Proteomes" id="UP000321389">
    <property type="component" value="Chromosome"/>
</dbReference>
<dbReference type="AlphaFoldDB" id="A0A5B8L3I4"/>
<evidence type="ECO:0000256" key="1">
    <source>
        <dbReference type="SAM" id="SignalP"/>
    </source>
</evidence>
<reference evidence="2" key="1">
    <citation type="submission" date="2020-04" db="EMBL/GenBank/DDBJ databases">
        <title>Nitratireductor sp. nov. isolated from mangrove soil.</title>
        <authorList>
            <person name="Ye Y."/>
        </authorList>
    </citation>
    <scope>NUCLEOTIDE SEQUENCE</scope>
    <source>
        <strain evidence="2">SY7</strain>
    </source>
</reference>
<evidence type="ECO:0000313" key="2">
    <source>
        <dbReference type="EMBL" id="QDZ02551.1"/>
    </source>
</evidence>
<evidence type="ECO:0000313" key="3">
    <source>
        <dbReference type="Proteomes" id="UP000321389"/>
    </source>
</evidence>